<dbReference type="PANTHER" id="PTHR42788:SF13">
    <property type="entry name" value="ALIPHATIC SULFONATES IMPORT ATP-BINDING PROTEIN SSUB"/>
    <property type="match status" value="1"/>
</dbReference>
<keyword evidence="3" id="KW-1003">Cell membrane</keyword>
<keyword evidence="2" id="KW-0813">Transport</keyword>
<dbReference type="PANTHER" id="PTHR42788">
    <property type="entry name" value="TAURINE IMPORT ATP-BINDING PROTEIN-RELATED"/>
    <property type="match status" value="1"/>
</dbReference>
<dbReference type="GO" id="GO:0016887">
    <property type="term" value="F:ATP hydrolysis activity"/>
    <property type="evidence" value="ECO:0007669"/>
    <property type="project" value="InterPro"/>
</dbReference>
<sequence>MSTLLKAVPNAAKGDLPETHISVRGVDKVYKSPRGPVPALQDISLDIKKGEFVSILGPSGCGKSTLLKCMTGLENISQGAIQVAGKALNGRPPEETAMVFQKDVLLDWRTILDNVMITAEFSRQNTPAMKARALKLLERFGLLGFEDRHPWELSGGMRQRASICRALLCDPSLLMMDEPFGALDAMTRDDLNLELARIWQDTRKTIVFVTHGISEAVFLSDRVVIMDRNPGRIVEIVDIDLPRPRELSVRETKDFAHYYSHIRHVFATLGILKE</sequence>
<dbReference type="Proteomes" id="UP000216020">
    <property type="component" value="Unassembled WGS sequence"/>
</dbReference>
<dbReference type="InterPro" id="IPR003439">
    <property type="entry name" value="ABC_transporter-like_ATP-bd"/>
</dbReference>
<evidence type="ECO:0000313" key="8">
    <source>
        <dbReference type="Proteomes" id="UP000216020"/>
    </source>
</evidence>
<dbReference type="InterPro" id="IPR017871">
    <property type="entry name" value="ABC_transporter-like_CS"/>
</dbReference>
<name>A0A261S1D5_9BORD</name>
<comment type="similarity">
    <text evidence="1">Belongs to the ABC transporter superfamily.</text>
</comment>
<dbReference type="PROSITE" id="PS00211">
    <property type="entry name" value="ABC_TRANSPORTER_1"/>
    <property type="match status" value="1"/>
</dbReference>
<dbReference type="EMBL" id="NEVM01000005">
    <property type="protein sequence ID" value="OZI31149.1"/>
    <property type="molecule type" value="Genomic_DNA"/>
</dbReference>
<dbReference type="InterPro" id="IPR003593">
    <property type="entry name" value="AAA+_ATPase"/>
</dbReference>
<accession>A0A261S1D5</accession>
<dbReference type="OrthoDB" id="9783039at2"/>
<evidence type="ECO:0000256" key="1">
    <source>
        <dbReference type="ARBA" id="ARBA00005417"/>
    </source>
</evidence>
<dbReference type="AlphaFoldDB" id="A0A261S1D5"/>
<dbReference type="GO" id="GO:0005524">
    <property type="term" value="F:ATP binding"/>
    <property type="evidence" value="ECO:0007669"/>
    <property type="project" value="UniProtKB-KW"/>
</dbReference>
<organism evidence="7 8">
    <name type="scientific">Bordetella genomosp. 10</name>
    <dbReference type="NCBI Taxonomy" id="1416804"/>
    <lineage>
        <taxon>Bacteria</taxon>
        <taxon>Pseudomonadati</taxon>
        <taxon>Pseudomonadota</taxon>
        <taxon>Betaproteobacteria</taxon>
        <taxon>Burkholderiales</taxon>
        <taxon>Alcaligenaceae</taxon>
        <taxon>Bordetella</taxon>
    </lineage>
</organism>
<evidence type="ECO:0000256" key="3">
    <source>
        <dbReference type="ARBA" id="ARBA00022475"/>
    </source>
</evidence>
<gene>
    <name evidence="7" type="ORF">CAL29_24775</name>
</gene>
<dbReference type="Gene3D" id="3.40.50.300">
    <property type="entry name" value="P-loop containing nucleotide triphosphate hydrolases"/>
    <property type="match status" value="1"/>
</dbReference>
<feature type="domain" description="ABC transporter" evidence="6">
    <location>
        <begin position="23"/>
        <end position="253"/>
    </location>
</feature>
<proteinExistence type="inferred from homology"/>
<protein>
    <submittedName>
        <fullName evidence="7">ABC transporter ATP-binding protein</fullName>
    </submittedName>
</protein>
<dbReference type="RefSeq" id="WP_094855563.1">
    <property type="nucleotide sequence ID" value="NZ_NEVM01000005.1"/>
</dbReference>
<dbReference type="SUPFAM" id="SSF52540">
    <property type="entry name" value="P-loop containing nucleoside triphosphate hydrolases"/>
    <property type="match status" value="1"/>
</dbReference>
<reference evidence="8" key="1">
    <citation type="submission" date="2017-05" db="EMBL/GenBank/DDBJ databases">
        <title>Complete and WGS of Bordetella genogroups.</title>
        <authorList>
            <person name="Spilker T."/>
            <person name="Lipuma J."/>
        </authorList>
    </citation>
    <scope>NUCLEOTIDE SEQUENCE [LARGE SCALE GENOMIC DNA]</scope>
    <source>
        <strain evidence="8">AU16122</strain>
    </source>
</reference>
<evidence type="ECO:0000256" key="5">
    <source>
        <dbReference type="ARBA" id="ARBA00022840"/>
    </source>
</evidence>
<keyword evidence="8" id="KW-1185">Reference proteome</keyword>
<keyword evidence="3" id="KW-0472">Membrane</keyword>
<evidence type="ECO:0000313" key="7">
    <source>
        <dbReference type="EMBL" id="OZI31149.1"/>
    </source>
</evidence>
<evidence type="ECO:0000256" key="2">
    <source>
        <dbReference type="ARBA" id="ARBA00022448"/>
    </source>
</evidence>
<keyword evidence="4" id="KW-0547">Nucleotide-binding</keyword>
<dbReference type="SMART" id="SM00382">
    <property type="entry name" value="AAA"/>
    <property type="match status" value="1"/>
</dbReference>
<comment type="caution">
    <text evidence="7">The sequence shown here is derived from an EMBL/GenBank/DDBJ whole genome shotgun (WGS) entry which is preliminary data.</text>
</comment>
<dbReference type="InterPro" id="IPR027417">
    <property type="entry name" value="P-loop_NTPase"/>
</dbReference>
<evidence type="ECO:0000259" key="6">
    <source>
        <dbReference type="PROSITE" id="PS50893"/>
    </source>
</evidence>
<evidence type="ECO:0000256" key="4">
    <source>
        <dbReference type="ARBA" id="ARBA00022741"/>
    </source>
</evidence>
<dbReference type="InterPro" id="IPR050166">
    <property type="entry name" value="ABC_transporter_ATP-bind"/>
</dbReference>
<dbReference type="PROSITE" id="PS50893">
    <property type="entry name" value="ABC_TRANSPORTER_2"/>
    <property type="match status" value="1"/>
</dbReference>
<dbReference type="CDD" id="cd03293">
    <property type="entry name" value="ABC_NrtD_SsuB_transporters"/>
    <property type="match status" value="1"/>
</dbReference>
<keyword evidence="5 7" id="KW-0067">ATP-binding</keyword>
<dbReference type="Pfam" id="PF00005">
    <property type="entry name" value="ABC_tran"/>
    <property type="match status" value="1"/>
</dbReference>